<dbReference type="AlphaFoldDB" id="A0A562ZKS1"/>
<protein>
    <submittedName>
        <fullName evidence="1">Uncharacterized protein</fullName>
    </submittedName>
</protein>
<evidence type="ECO:0000313" key="2">
    <source>
        <dbReference type="Proteomes" id="UP000318199"/>
    </source>
</evidence>
<proteinExistence type="predicted"/>
<gene>
    <name evidence="1" type="ORF">FN976_21315</name>
</gene>
<evidence type="ECO:0000313" key="1">
    <source>
        <dbReference type="EMBL" id="TWO68936.1"/>
    </source>
</evidence>
<organism evidence="1 2">
    <name type="scientific">Caenimonas sedimenti</name>
    <dbReference type="NCBI Taxonomy" id="2596921"/>
    <lineage>
        <taxon>Bacteria</taxon>
        <taxon>Pseudomonadati</taxon>
        <taxon>Pseudomonadota</taxon>
        <taxon>Betaproteobacteria</taxon>
        <taxon>Burkholderiales</taxon>
        <taxon>Comamonadaceae</taxon>
        <taxon>Caenimonas</taxon>
    </lineage>
</organism>
<dbReference type="Proteomes" id="UP000318199">
    <property type="component" value="Unassembled WGS sequence"/>
</dbReference>
<sequence length="75" mass="8431">MLEAADMLQWMRERSGFYPNSSLGQDLKLAFANILGVPGVTKFFEAMSFFDPWPEEKPQTPLGAWGFRPFAAESA</sequence>
<accession>A0A562ZKS1</accession>
<dbReference type="EMBL" id="VOBQ01000017">
    <property type="protein sequence ID" value="TWO68936.1"/>
    <property type="molecule type" value="Genomic_DNA"/>
</dbReference>
<comment type="caution">
    <text evidence="1">The sequence shown here is derived from an EMBL/GenBank/DDBJ whole genome shotgun (WGS) entry which is preliminary data.</text>
</comment>
<reference evidence="1 2" key="1">
    <citation type="submission" date="2019-07" db="EMBL/GenBank/DDBJ databases">
        <title>Caenimonas sedimenti sp. nov., isolated from activated sludge.</title>
        <authorList>
            <person name="Xu J."/>
        </authorList>
    </citation>
    <scope>NUCLEOTIDE SEQUENCE [LARGE SCALE GENOMIC DNA]</scope>
    <source>
        <strain evidence="1 2">HX-9-20</strain>
    </source>
</reference>
<name>A0A562ZKS1_9BURK</name>
<keyword evidence="2" id="KW-1185">Reference proteome</keyword>